<comment type="cofactor">
    <cofactor evidence="1 5">
        <name>pyridoxal 5'-phosphate</name>
        <dbReference type="ChEBI" id="CHEBI:597326"/>
    </cofactor>
</comment>
<dbReference type="InterPro" id="IPR050477">
    <property type="entry name" value="GrpII_AminoAcid_Decarb"/>
</dbReference>
<keyword evidence="2 5" id="KW-0663">Pyridoxal phosphate</keyword>
<dbReference type="InterPro" id="IPR002129">
    <property type="entry name" value="PyrdxlP-dep_de-COase"/>
</dbReference>
<proteinExistence type="inferred from homology"/>
<sequence length="421" mass="45911">MTTNQNTLCFPETGKRRVEILDEMDAARAGDWDWFSLNNLTASYYGGPEVAEVAKEAFVKHIGDNVVHQTGLHPSVRKYETDVIAMVKDLFNAPENAAATITTGGSESIVLALKTARDRARDQKGIISPNIIVPQSAYAVFNKLSHFLGIGVIQMQESPDYRADVAGMEAAINENNIMLVGSCPPFPLGVVDPIAEIAGLAQKHDLWMHVDACIGGFMLPFARELGEDVPDFDFQVPGVTSMSADFHKYGYGYRGCSILVLRDEALVKWQGFAANNWNAGDYYSKNTAGSRNSGPIASTWAVFNFLGRDGFHRVTADIIKGRKAFCKGIEAIEGLEILGTPQGPHFAFKAEDLNILAVADGLMAKGWAINIGSKPDAILLMLSCHHYQIADTFLADLREVVDAVKQGSLKARGDEEVYGIY</sequence>
<keyword evidence="6" id="KW-0032">Aminotransferase</keyword>
<comment type="similarity">
    <text evidence="4">Belongs to the group II decarboxylase family. Sphingosine-1-phosphate lyase subfamily.</text>
</comment>
<protein>
    <submittedName>
        <fullName evidence="6">Aminotransferase class V-fold PLP-dependent enzyme</fullName>
    </submittedName>
</protein>
<dbReference type="Gene3D" id="6.10.140.2150">
    <property type="match status" value="1"/>
</dbReference>
<dbReference type="InterPro" id="IPR015421">
    <property type="entry name" value="PyrdxlP-dep_Trfase_major"/>
</dbReference>
<reference evidence="6 7" key="1">
    <citation type="submission" date="2023-04" db="EMBL/GenBank/DDBJ databases">
        <title>Complete genome sequence of Alisedimentitalea scapharcae.</title>
        <authorList>
            <person name="Rong J.-C."/>
            <person name="Yi M.-L."/>
            <person name="Zhao Q."/>
        </authorList>
    </citation>
    <scope>NUCLEOTIDE SEQUENCE [LARGE SCALE GENOMIC DNA]</scope>
    <source>
        <strain evidence="6 7">KCTC 42119</strain>
        <plasmid evidence="6 7">unnamed4</plasmid>
    </source>
</reference>
<organism evidence="6 7">
    <name type="scientific">Aliisedimentitalea scapharcae</name>
    <dbReference type="NCBI Taxonomy" id="1524259"/>
    <lineage>
        <taxon>Bacteria</taxon>
        <taxon>Pseudomonadati</taxon>
        <taxon>Pseudomonadota</taxon>
        <taxon>Alphaproteobacteria</taxon>
        <taxon>Rhodobacterales</taxon>
        <taxon>Roseobacteraceae</taxon>
        <taxon>Aliisedimentitalea</taxon>
    </lineage>
</organism>
<dbReference type="PANTHER" id="PTHR42735">
    <property type="match status" value="1"/>
</dbReference>
<dbReference type="InterPro" id="IPR015424">
    <property type="entry name" value="PyrdxlP-dep_Trfase"/>
</dbReference>
<keyword evidence="6" id="KW-0614">Plasmid</keyword>
<dbReference type="EMBL" id="CP123585">
    <property type="protein sequence ID" value="WZK91166.1"/>
    <property type="molecule type" value="Genomic_DNA"/>
</dbReference>
<dbReference type="InterPro" id="IPR015422">
    <property type="entry name" value="PyrdxlP-dep_Trfase_small"/>
</dbReference>
<keyword evidence="6" id="KW-0808">Transferase</keyword>
<dbReference type="GO" id="GO:0008483">
    <property type="term" value="F:transaminase activity"/>
    <property type="evidence" value="ECO:0007669"/>
    <property type="project" value="UniProtKB-KW"/>
</dbReference>
<evidence type="ECO:0000256" key="3">
    <source>
        <dbReference type="ARBA" id="ARBA00023239"/>
    </source>
</evidence>
<evidence type="ECO:0000256" key="2">
    <source>
        <dbReference type="ARBA" id="ARBA00022898"/>
    </source>
</evidence>
<dbReference type="Gene3D" id="3.90.1150.10">
    <property type="entry name" value="Aspartate Aminotransferase, domain 1"/>
    <property type="match status" value="1"/>
</dbReference>
<evidence type="ECO:0000313" key="7">
    <source>
        <dbReference type="Proteomes" id="UP001623232"/>
    </source>
</evidence>
<evidence type="ECO:0000256" key="5">
    <source>
        <dbReference type="RuleBase" id="RU000382"/>
    </source>
</evidence>
<evidence type="ECO:0000313" key="6">
    <source>
        <dbReference type="EMBL" id="WZK91166.1"/>
    </source>
</evidence>
<dbReference type="RefSeq" id="WP_343211871.1">
    <property type="nucleotide sequence ID" value="NZ_CP123585.1"/>
</dbReference>
<dbReference type="Proteomes" id="UP001623232">
    <property type="component" value="Plasmid unnamed4"/>
</dbReference>
<evidence type="ECO:0000256" key="1">
    <source>
        <dbReference type="ARBA" id="ARBA00001933"/>
    </source>
</evidence>
<accession>A0ABZ2XYI2</accession>
<dbReference type="PANTHER" id="PTHR42735:SF6">
    <property type="entry name" value="SPHINGOSINE-1-PHOSPHATE LYASE 1"/>
    <property type="match status" value="1"/>
</dbReference>
<dbReference type="Pfam" id="PF00282">
    <property type="entry name" value="Pyridoxal_deC"/>
    <property type="match status" value="1"/>
</dbReference>
<name>A0ABZ2XYI2_9RHOB</name>
<keyword evidence="7" id="KW-1185">Reference proteome</keyword>
<keyword evidence="3 5" id="KW-0456">Lyase</keyword>
<dbReference type="SUPFAM" id="SSF53383">
    <property type="entry name" value="PLP-dependent transferases"/>
    <property type="match status" value="1"/>
</dbReference>
<dbReference type="Gene3D" id="3.40.640.10">
    <property type="entry name" value="Type I PLP-dependent aspartate aminotransferase-like (Major domain)"/>
    <property type="match status" value="1"/>
</dbReference>
<geneLocation type="plasmid" evidence="6 7">
    <name>unnamed4</name>
</geneLocation>
<gene>
    <name evidence="6" type="ORF">QEZ52_21630</name>
</gene>
<evidence type="ECO:0000256" key="4">
    <source>
        <dbReference type="ARBA" id="ARBA00038302"/>
    </source>
</evidence>